<evidence type="ECO:0000256" key="6">
    <source>
        <dbReference type="ARBA" id="ARBA00023204"/>
    </source>
</evidence>
<name>A0A8K0SNQ3_9HYPO</name>
<dbReference type="Gene3D" id="3.40.1440.10">
    <property type="entry name" value="GIY-YIG endonuclease"/>
    <property type="match status" value="1"/>
</dbReference>
<comment type="function">
    <text evidence="8">Catalytic subunit of the SLX1-SLX4 structure-specific endonuclease that resolves DNA secondary structures generated during DNA repair and recombination. Has endonuclease activity towards branched DNA substrates, introducing single-strand cuts in duplex DNA close to junctions with ss-DNA.</text>
</comment>
<sequence>MLAGQYTSKENGRQSKQNSHANPRAMPQLCKPLPALYVVYVLRSTVRHASLYIGSTPDPQRRLKQHNGLVKGGATRTSRASLRPWEMIMVVSGFPSSVAALKFEWALANAHITLHIPSEARLAISNKKKRNGHPRRPPLSLRSVVSNIHLLTGVPSFARWPLKVHFFAKEAHAAWESWTRTAEAPTRKNLDIITDFGPSGPEGAAPSGALWGAGALPSNYTPIKEYVEKAQGVVTFEQEGQCVHCHGDLESGKGLHPMCPNSECVAMGHLDCWSKYALAKNEEGQVLPDLCQCPSCGGDIRWGDMMKELSLRIRGAKDVQTLLKKGRRSKKETVEEEDQA</sequence>
<dbReference type="InterPro" id="IPR000305">
    <property type="entry name" value="GIY-YIG_endonuc"/>
</dbReference>
<comment type="subcellular location">
    <subcellularLocation>
        <location evidence="8">Nucleus</location>
    </subcellularLocation>
</comment>
<keyword evidence="7 8" id="KW-0539">Nucleus</keyword>
<keyword evidence="12" id="KW-1185">Reference proteome</keyword>
<keyword evidence="3 8" id="KW-0227">DNA damage</keyword>
<dbReference type="GO" id="GO:0000724">
    <property type="term" value="P:double-strand break repair via homologous recombination"/>
    <property type="evidence" value="ECO:0007669"/>
    <property type="project" value="TreeGrafter"/>
</dbReference>
<evidence type="ECO:0000313" key="11">
    <source>
        <dbReference type="EMBL" id="KAH7318270.1"/>
    </source>
</evidence>
<dbReference type="GO" id="GO:0008821">
    <property type="term" value="F:crossover junction DNA endonuclease activity"/>
    <property type="evidence" value="ECO:0007669"/>
    <property type="project" value="TreeGrafter"/>
</dbReference>
<dbReference type="InterPro" id="IPR027520">
    <property type="entry name" value="Slx1"/>
</dbReference>
<dbReference type="OrthoDB" id="24645at2759"/>
<feature type="compositionally biased region" description="Polar residues" evidence="9">
    <location>
        <begin position="1"/>
        <end position="21"/>
    </location>
</feature>
<gene>
    <name evidence="11" type="ORF">B0I35DRAFT_431665</name>
</gene>
<evidence type="ECO:0000256" key="7">
    <source>
        <dbReference type="ARBA" id="ARBA00023242"/>
    </source>
</evidence>
<feature type="region of interest" description="Disordered" evidence="9">
    <location>
        <begin position="1"/>
        <end position="26"/>
    </location>
</feature>
<evidence type="ECO:0000256" key="9">
    <source>
        <dbReference type="SAM" id="MobiDB-lite"/>
    </source>
</evidence>
<evidence type="ECO:0000256" key="5">
    <source>
        <dbReference type="ARBA" id="ARBA00023172"/>
    </source>
</evidence>
<dbReference type="PANTHER" id="PTHR20208:SF10">
    <property type="entry name" value="STRUCTURE-SPECIFIC ENDONUCLEASE SUBUNIT SLX1"/>
    <property type="match status" value="1"/>
</dbReference>
<dbReference type="InterPro" id="IPR050381">
    <property type="entry name" value="SLX1_endonuclease"/>
</dbReference>
<evidence type="ECO:0000256" key="3">
    <source>
        <dbReference type="ARBA" id="ARBA00022763"/>
    </source>
</evidence>
<dbReference type="PROSITE" id="PS50164">
    <property type="entry name" value="GIY_YIG"/>
    <property type="match status" value="1"/>
</dbReference>
<dbReference type="GO" id="GO:0033557">
    <property type="term" value="C:Slx1-Slx4 complex"/>
    <property type="evidence" value="ECO:0007669"/>
    <property type="project" value="UniProtKB-UniRule"/>
</dbReference>
<keyword evidence="5 8" id="KW-0233">DNA recombination</keyword>
<dbReference type="AlphaFoldDB" id="A0A8K0SNQ3"/>
<reference evidence="11" key="1">
    <citation type="journal article" date="2021" name="Nat. Commun.">
        <title>Genetic determinants of endophytism in the Arabidopsis root mycobiome.</title>
        <authorList>
            <person name="Mesny F."/>
            <person name="Miyauchi S."/>
            <person name="Thiergart T."/>
            <person name="Pickel B."/>
            <person name="Atanasova L."/>
            <person name="Karlsson M."/>
            <person name="Huettel B."/>
            <person name="Barry K.W."/>
            <person name="Haridas S."/>
            <person name="Chen C."/>
            <person name="Bauer D."/>
            <person name="Andreopoulos W."/>
            <person name="Pangilinan J."/>
            <person name="LaButti K."/>
            <person name="Riley R."/>
            <person name="Lipzen A."/>
            <person name="Clum A."/>
            <person name="Drula E."/>
            <person name="Henrissat B."/>
            <person name="Kohler A."/>
            <person name="Grigoriev I.V."/>
            <person name="Martin F.M."/>
            <person name="Hacquard S."/>
        </authorList>
    </citation>
    <scope>NUCLEOTIDE SEQUENCE</scope>
    <source>
        <strain evidence="11">MPI-CAGE-CH-0235</strain>
    </source>
</reference>
<dbReference type="Pfam" id="PF01541">
    <property type="entry name" value="GIY-YIG"/>
    <property type="match status" value="1"/>
</dbReference>
<dbReference type="GO" id="GO:0017108">
    <property type="term" value="F:5'-flap endonuclease activity"/>
    <property type="evidence" value="ECO:0007669"/>
    <property type="project" value="InterPro"/>
</dbReference>
<dbReference type="Pfam" id="PF21202">
    <property type="entry name" value="SLX1_C"/>
    <property type="match status" value="1"/>
</dbReference>
<keyword evidence="2 8" id="KW-0255">Endonuclease</keyword>
<comment type="caution">
    <text evidence="11">The sequence shown here is derived from an EMBL/GenBank/DDBJ whole genome shotgun (WGS) entry which is preliminary data.</text>
</comment>
<dbReference type="CDD" id="cd10455">
    <property type="entry name" value="GIY-YIG_SLX1"/>
    <property type="match status" value="1"/>
</dbReference>
<feature type="region of interest" description="Disordered" evidence="9">
    <location>
        <begin position="55"/>
        <end position="75"/>
    </location>
</feature>
<keyword evidence="6 8" id="KW-0234">DNA repair</keyword>
<comment type="cofactor">
    <cofactor evidence="8">
        <name>a divalent metal cation</name>
        <dbReference type="ChEBI" id="CHEBI:60240"/>
    </cofactor>
</comment>
<comment type="caution">
    <text evidence="8">Lacks conserved residue(s) required for the propagation of feature annotation.</text>
</comment>
<dbReference type="Gene3D" id="3.30.40.10">
    <property type="entry name" value="Zinc/RING finger domain, C3HC4 (zinc finger)"/>
    <property type="match status" value="1"/>
</dbReference>
<dbReference type="HAMAP" id="MF_03100">
    <property type="entry name" value="Endonuc_su_Slx1"/>
    <property type="match status" value="1"/>
</dbReference>
<feature type="domain" description="GIY-YIG" evidence="10">
    <location>
        <begin position="35"/>
        <end position="117"/>
    </location>
</feature>
<dbReference type="Proteomes" id="UP000813444">
    <property type="component" value="Unassembled WGS sequence"/>
</dbReference>
<dbReference type="InterPro" id="IPR048749">
    <property type="entry name" value="SLX1_C"/>
</dbReference>
<dbReference type="InterPro" id="IPR013083">
    <property type="entry name" value="Znf_RING/FYVE/PHD"/>
</dbReference>
<keyword evidence="4 8" id="KW-0378">Hydrolase</keyword>
<evidence type="ECO:0000256" key="1">
    <source>
        <dbReference type="ARBA" id="ARBA00022722"/>
    </source>
</evidence>
<comment type="similarity">
    <text evidence="8">Belongs to the SLX1 family.</text>
</comment>
<evidence type="ECO:0000256" key="8">
    <source>
        <dbReference type="HAMAP-Rule" id="MF_03100"/>
    </source>
</evidence>
<evidence type="ECO:0000259" key="10">
    <source>
        <dbReference type="PROSITE" id="PS50164"/>
    </source>
</evidence>
<organism evidence="11 12">
    <name type="scientific">Stachybotrys elegans</name>
    <dbReference type="NCBI Taxonomy" id="80388"/>
    <lineage>
        <taxon>Eukaryota</taxon>
        <taxon>Fungi</taxon>
        <taxon>Dikarya</taxon>
        <taxon>Ascomycota</taxon>
        <taxon>Pezizomycotina</taxon>
        <taxon>Sordariomycetes</taxon>
        <taxon>Hypocreomycetidae</taxon>
        <taxon>Hypocreales</taxon>
        <taxon>Stachybotryaceae</taxon>
        <taxon>Stachybotrys</taxon>
    </lineage>
</organism>
<comment type="subunit">
    <text evidence="8">Forms a heterodimer with SLX4.</text>
</comment>
<dbReference type="PANTHER" id="PTHR20208">
    <property type="entry name" value="STRUCTURE-SPECIFIC ENDONUCLEASE SUBUNIT SLX1"/>
    <property type="match status" value="1"/>
</dbReference>
<accession>A0A8K0SNQ3</accession>
<evidence type="ECO:0000256" key="4">
    <source>
        <dbReference type="ARBA" id="ARBA00022801"/>
    </source>
</evidence>
<evidence type="ECO:0000256" key="2">
    <source>
        <dbReference type="ARBA" id="ARBA00022759"/>
    </source>
</evidence>
<keyword evidence="1 8" id="KW-0540">Nuclease</keyword>
<dbReference type="InterPro" id="IPR035901">
    <property type="entry name" value="GIY-YIG_endonuc_sf"/>
</dbReference>
<proteinExistence type="inferred from homology"/>
<dbReference type="EMBL" id="JAGPNK010000007">
    <property type="protein sequence ID" value="KAH7318270.1"/>
    <property type="molecule type" value="Genomic_DNA"/>
</dbReference>
<evidence type="ECO:0000313" key="12">
    <source>
        <dbReference type="Proteomes" id="UP000813444"/>
    </source>
</evidence>
<protein>
    <recommendedName>
        <fullName evidence="10">GIY-YIG domain-containing protein</fullName>
    </recommendedName>
</protein>